<accession>A0ABN6EZE2</accession>
<evidence type="ECO:0000313" key="1">
    <source>
        <dbReference type="EMBL" id="BCS94596.1"/>
    </source>
</evidence>
<keyword evidence="2" id="KW-1185">Reference proteome</keyword>
<proteinExistence type="predicted"/>
<gene>
    <name evidence="1" type="ORF">DSLASN_02280</name>
</gene>
<dbReference type="RefSeq" id="WP_236890902.1">
    <property type="nucleotide sequence ID" value="NZ_AP024488.1"/>
</dbReference>
<dbReference type="EMBL" id="AP024488">
    <property type="protein sequence ID" value="BCS94596.1"/>
    <property type="molecule type" value="Genomic_DNA"/>
</dbReference>
<reference evidence="1 2" key="1">
    <citation type="submission" date="2021-02" db="EMBL/GenBank/DDBJ databases">
        <title>Complete genome of Desulfoluna sp. strain ASN36.</title>
        <authorList>
            <person name="Takahashi A."/>
            <person name="Kojima H."/>
            <person name="Fukui M."/>
        </authorList>
    </citation>
    <scope>NUCLEOTIDE SEQUENCE [LARGE SCALE GENOMIC DNA]</scope>
    <source>
        <strain evidence="1 2">ASN36</strain>
    </source>
</reference>
<evidence type="ECO:0008006" key="3">
    <source>
        <dbReference type="Google" id="ProtNLM"/>
    </source>
</evidence>
<protein>
    <recommendedName>
        <fullName evidence="3">Transposase</fullName>
    </recommendedName>
</protein>
<name>A0ABN6EZE2_9BACT</name>
<sequence length="45" mass="5214">MSQTRARQIYEANVFRFFIDKGLDENGKLKSLAVLRRIGPGHCNY</sequence>
<organism evidence="1 2">
    <name type="scientific">Desulfoluna limicola</name>
    <dbReference type="NCBI Taxonomy" id="2810562"/>
    <lineage>
        <taxon>Bacteria</taxon>
        <taxon>Pseudomonadati</taxon>
        <taxon>Thermodesulfobacteriota</taxon>
        <taxon>Desulfobacteria</taxon>
        <taxon>Desulfobacterales</taxon>
        <taxon>Desulfolunaceae</taxon>
        <taxon>Desulfoluna</taxon>
    </lineage>
</organism>
<evidence type="ECO:0000313" key="2">
    <source>
        <dbReference type="Proteomes" id="UP001320148"/>
    </source>
</evidence>
<dbReference type="Proteomes" id="UP001320148">
    <property type="component" value="Chromosome"/>
</dbReference>